<dbReference type="RefSeq" id="WP_120198459.1">
    <property type="nucleotide sequence ID" value="NZ_MCIA01000034.1"/>
</dbReference>
<gene>
    <name evidence="2" type="ORF">BET01_09740</name>
</gene>
<keyword evidence="1" id="KW-0472">Membrane</keyword>
<evidence type="ECO:0000313" key="3">
    <source>
        <dbReference type="Proteomes" id="UP000284277"/>
    </source>
</evidence>
<feature type="transmembrane region" description="Helical" evidence="1">
    <location>
        <begin position="193"/>
        <end position="211"/>
    </location>
</feature>
<feature type="transmembrane region" description="Helical" evidence="1">
    <location>
        <begin position="248"/>
        <end position="264"/>
    </location>
</feature>
<keyword evidence="3" id="KW-1185">Reference proteome</keyword>
<comment type="caution">
    <text evidence="2">The sequence shown here is derived from an EMBL/GenBank/DDBJ whole genome shotgun (WGS) entry which is preliminary data.</text>
</comment>
<dbReference type="EMBL" id="MCIA01000034">
    <property type="protein sequence ID" value="RKD28498.1"/>
    <property type="molecule type" value="Genomic_DNA"/>
</dbReference>
<evidence type="ECO:0000256" key="1">
    <source>
        <dbReference type="SAM" id="Phobius"/>
    </source>
</evidence>
<dbReference type="OrthoDB" id="1645614at2"/>
<dbReference type="Proteomes" id="UP000284277">
    <property type="component" value="Unassembled WGS sequence"/>
</dbReference>
<name>A0A419STF3_9FIRM</name>
<protein>
    <submittedName>
        <fullName evidence="2">Nucleoside recognition protein</fullName>
    </submittedName>
</protein>
<keyword evidence="1" id="KW-0812">Transmembrane</keyword>
<feature type="transmembrane region" description="Helical" evidence="1">
    <location>
        <begin position="285"/>
        <end position="302"/>
    </location>
</feature>
<dbReference type="AlphaFoldDB" id="A0A419STF3"/>
<reference evidence="2 3" key="1">
    <citation type="submission" date="2016-08" db="EMBL/GenBank/DDBJ databases">
        <title>A new outlook on sporulation: Clostridium algidixylanolyticum.</title>
        <authorList>
            <person name="Poppleton D.I."/>
            <person name="Gribaldo S."/>
        </authorList>
    </citation>
    <scope>NUCLEOTIDE SEQUENCE [LARGE SCALE GENOMIC DNA]</scope>
    <source>
        <strain evidence="2 3">SPL73</strain>
    </source>
</reference>
<keyword evidence="1" id="KW-1133">Transmembrane helix</keyword>
<feature type="transmembrane region" description="Helical" evidence="1">
    <location>
        <begin position="34"/>
        <end position="61"/>
    </location>
</feature>
<feature type="transmembrane region" description="Helical" evidence="1">
    <location>
        <begin position="73"/>
        <end position="95"/>
    </location>
</feature>
<proteinExistence type="predicted"/>
<sequence>MKKSFFRLLSVAALLFLLFRPSIAFEGARNGLILWGSIVVPTLLPFMICSNVIVTLNAINILIFPVKKLLHQFFYLSDAGSYALISGLLCGYPMGARTCSDFMDSGRISSKEGRYLLAICNHPSPMFLLGYAASNLPSQVPVSILLLSIYLPILPVSLIAKVIYQVSEPERSLPTSKKSTQSFDDSMMDSCEIMVKIGGYIMLFSILALSITKLPIGVPEYKAVILGLVEITTGIKAISESFSGNLCGLWIAAATAFGGLSGIFQTKSVIKNAGLSIRHYVAWKAFHGLLTIILFILLSRVLELVPFP</sequence>
<evidence type="ECO:0000313" key="2">
    <source>
        <dbReference type="EMBL" id="RKD28498.1"/>
    </source>
</evidence>
<accession>A0A419STF3</accession>
<feature type="transmembrane region" description="Helical" evidence="1">
    <location>
        <begin position="144"/>
        <end position="164"/>
    </location>
</feature>
<organism evidence="2 3">
    <name type="scientific">Lacrimispora algidixylanolytica</name>
    <dbReference type="NCBI Taxonomy" id="94868"/>
    <lineage>
        <taxon>Bacteria</taxon>
        <taxon>Bacillati</taxon>
        <taxon>Bacillota</taxon>
        <taxon>Clostridia</taxon>
        <taxon>Lachnospirales</taxon>
        <taxon>Lachnospiraceae</taxon>
        <taxon>Lacrimispora</taxon>
    </lineage>
</organism>